<feature type="compositionally biased region" description="Basic and acidic residues" evidence="1">
    <location>
        <begin position="357"/>
        <end position="374"/>
    </location>
</feature>
<feature type="compositionally biased region" description="Polar residues" evidence="1">
    <location>
        <begin position="301"/>
        <end position="316"/>
    </location>
</feature>
<feature type="region of interest" description="Disordered" evidence="1">
    <location>
        <begin position="463"/>
        <end position="496"/>
    </location>
</feature>
<evidence type="ECO:0000256" key="2">
    <source>
        <dbReference type="SAM" id="SignalP"/>
    </source>
</evidence>
<dbReference type="OrthoDB" id="2289567at2759"/>
<feature type="region of interest" description="Disordered" evidence="1">
    <location>
        <begin position="144"/>
        <end position="175"/>
    </location>
</feature>
<comment type="caution">
    <text evidence="3">The sequence shown here is derived from an EMBL/GenBank/DDBJ whole genome shotgun (WGS) entry which is preliminary data.</text>
</comment>
<feature type="chain" id="PRO_5010865777" description="Ser-Thr-rich glycosyl-phosphatidyl-inositol-anchored membrane family-domain-containing protein" evidence="2">
    <location>
        <begin position="27"/>
        <end position="1175"/>
    </location>
</feature>
<name>A0A1X2I0L6_9FUNG</name>
<feature type="region of interest" description="Disordered" evidence="1">
    <location>
        <begin position="875"/>
        <end position="902"/>
    </location>
</feature>
<dbReference type="Proteomes" id="UP000193560">
    <property type="component" value="Unassembled WGS sequence"/>
</dbReference>
<feature type="compositionally biased region" description="Basic and acidic residues" evidence="1">
    <location>
        <begin position="712"/>
        <end position="723"/>
    </location>
</feature>
<organism evidence="3 4">
    <name type="scientific">Absidia repens</name>
    <dbReference type="NCBI Taxonomy" id="90262"/>
    <lineage>
        <taxon>Eukaryota</taxon>
        <taxon>Fungi</taxon>
        <taxon>Fungi incertae sedis</taxon>
        <taxon>Mucoromycota</taxon>
        <taxon>Mucoromycotina</taxon>
        <taxon>Mucoromycetes</taxon>
        <taxon>Mucorales</taxon>
        <taxon>Cunninghamellaceae</taxon>
        <taxon>Absidia</taxon>
    </lineage>
</organism>
<feature type="compositionally biased region" description="Basic and acidic residues" evidence="1">
    <location>
        <begin position="426"/>
        <end position="435"/>
    </location>
</feature>
<dbReference type="EMBL" id="MCGE01000038">
    <property type="protein sequence ID" value="ORZ06610.1"/>
    <property type="molecule type" value="Genomic_DNA"/>
</dbReference>
<feature type="region of interest" description="Disordered" evidence="1">
    <location>
        <begin position="357"/>
        <end position="398"/>
    </location>
</feature>
<feature type="region of interest" description="Disordered" evidence="1">
    <location>
        <begin position="511"/>
        <end position="542"/>
    </location>
</feature>
<feature type="region of interest" description="Disordered" evidence="1">
    <location>
        <begin position="1122"/>
        <end position="1144"/>
    </location>
</feature>
<gene>
    <name evidence="3" type="ORF">BCR42DRAFT_496190</name>
</gene>
<feature type="region of interest" description="Disordered" evidence="1">
    <location>
        <begin position="748"/>
        <end position="767"/>
    </location>
</feature>
<dbReference type="STRING" id="90262.A0A1X2I0L6"/>
<feature type="signal peptide" evidence="2">
    <location>
        <begin position="1"/>
        <end position="26"/>
    </location>
</feature>
<feature type="compositionally biased region" description="Low complexity" evidence="1">
    <location>
        <begin position="146"/>
        <end position="166"/>
    </location>
</feature>
<evidence type="ECO:0000313" key="4">
    <source>
        <dbReference type="Proteomes" id="UP000193560"/>
    </source>
</evidence>
<feature type="region of interest" description="Disordered" evidence="1">
    <location>
        <begin position="411"/>
        <end position="436"/>
    </location>
</feature>
<sequence>MKVFYHLASLTTAATLILQLGTFVDASPFFTENTASIHGNDADTTAQCEGLRFSFPADSGLTFEEKSKHVVAWQAPSALDNVVLSLVKEGDASTPISVGNYDAKSGATKELPLDLQGQQPGTYHYHIQATGSAGDCSVDSVAFTVSQQQQQQQQQSDTHQPSTSTQDDQHSNNDETFDNLIQSIKGQTFSNEHIDSQLDELVNDLKQTQNSHSNDQTFDDLVSNISKTNTASDPDHSLDGLVNDLKQTEAQHSNDKVLDELINDWKQSKSQHSNDDVLDGLVNDLKSTQDRHSNDQDFDNLISNLSSNNGDSNVDSLTKDIKSATKTSDAQPGHQDIALNVDLDLLSQKPTDDIAKTAKENDHQNDSNDSKSSPDWDSMIDDLNSLSSHQDQQEPKSQGLDQVIDDLAKSIKDEQSKKKEKAPATNEDKDKHLDDASETATFQSFKAFIDSLDQEYTKYLQNNKNSETKQVSHKNDAKPDLTAPPTEASHANEWFTNSDLRTKSKIAKRGESNYFTNDDRRSSHANDASISRPPATSRPVWATNGGFFTNDDQRTNVNSGVHNDAEWAEDSAPVEQTASRPIWSTNGGFFTNDDQRTNVNSGVHNDAEWAEDSAPVEQTASRPIWSTNGGFFTNDDQRTNVNSGVHNDAEWAEDSAPVEQTSEDGVWHSDEVADIPEWNVDSNDTPLAEHQNGPWETFEHGDEPSYVASDAPVHHPNDNEWNVHNDSPLMDHTNFVHWDSEAIDASVESADDDNDHLNAAPEGEWVDDHFNDVEDLEWAQDSIEDLEDDVTHGNGEWQTDEHANDDDLPDDSSRWNLHEDATEWSSNAFDENDVASIPGNHANDATTSEDVAPEWFSSEHANDDHEDDVTWSMNDGPAEWSVDEDSHGNDASSMEGKSAGDDHVNDATFISEWLTSEHANDDLEDGIKWNVNEAATEWNVNEAATEWNVNEAATEWNVNEAATEWNVNEAPSGWNVNETPAKWNVNEVPAKWTTNEHANDDQQQSPEWSLNEDPAEWSMDAIDLDGTVEVASNEGQHDNAVNDVTTDAQWHTSEHANDDHEDDATWSVNDGPAEWSVDGDVQSMAAGERHDNASPAEWVTSEHANDDDEQHINADEWNVNEASGDWNIDSSSGSTDAKQHSNVSPQWLTAHTDHSDADSEYWQVNGDWATDDVTW</sequence>
<feature type="region of interest" description="Disordered" evidence="1">
    <location>
        <begin position="287"/>
        <end position="317"/>
    </location>
</feature>
<feature type="region of interest" description="Disordered" evidence="1">
    <location>
        <begin position="1051"/>
        <end position="1077"/>
    </location>
</feature>
<feature type="compositionally biased region" description="Basic and acidic residues" evidence="1">
    <location>
        <begin position="811"/>
        <end position="821"/>
    </location>
</feature>
<evidence type="ECO:0000313" key="3">
    <source>
        <dbReference type="EMBL" id="ORZ06610.1"/>
    </source>
</evidence>
<accession>A0A1X2I0L6</accession>
<feature type="region of interest" description="Disordered" evidence="1">
    <location>
        <begin position="703"/>
        <end position="726"/>
    </location>
</feature>
<evidence type="ECO:0000256" key="1">
    <source>
        <dbReference type="SAM" id="MobiDB-lite"/>
    </source>
</evidence>
<keyword evidence="4" id="KW-1185">Reference proteome</keyword>
<proteinExistence type="predicted"/>
<protein>
    <recommendedName>
        <fullName evidence="5">Ser-Thr-rich glycosyl-phosphatidyl-inositol-anchored membrane family-domain-containing protein</fullName>
    </recommendedName>
</protein>
<dbReference type="AlphaFoldDB" id="A0A1X2I0L6"/>
<reference evidence="3 4" key="1">
    <citation type="submission" date="2016-07" db="EMBL/GenBank/DDBJ databases">
        <title>Pervasive Adenine N6-methylation of Active Genes in Fungi.</title>
        <authorList>
            <consortium name="DOE Joint Genome Institute"/>
            <person name="Mondo S.J."/>
            <person name="Dannebaum R.O."/>
            <person name="Kuo R.C."/>
            <person name="Labutti K."/>
            <person name="Haridas S."/>
            <person name="Kuo A."/>
            <person name="Salamov A."/>
            <person name="Ahrendt S.R."/>
            <person name="Lipzen A."/>
            <person name="Sullivan W."/>
            <person name="Andreopoulos W.B."/>
            <person name="Clum A."/>
            <person name="Lindquist E."/>
            <person name="Daum C."/>
            <person name="Ramamoorthy G.K."/>
            <person name="Gryganskyi A."/>
            <person name="Culley D."/>
            <person name="Magnuson J.K."/>
            <person name="James T.Y."/>
            <person name="O'Malley M.A."/>
            <person name="Stajich J.E."/>
            <person name="Spatafora J.W."/>
            <person name="Visel A."/>
            <person name="Grigoriev I.V."/>
        </authorList>
    </citation>
    <scope>NUCLEOTIDE SEQUENCE [LARGE SCALE GENOMIC DNA]</scope>
    <source>
        <strain evidence="3 4">NRRL 1336</strain>
    </source>
</reference>
<feature type="compositionally biased region" description="Polar residues" evidence="1">
    <location>
        <begin position="384"/>
        <end position="398"/>
    </location>
</feature>
<feature type="compositionally biased region" description="Polar residues" evidence="1">
    <location>
        <begin position="1128"/>
        <end position="1144"/>
    </location>
</feature>
<evidence type="ECO:0008006" key="5">
    <source>
        <dbReference type="Google" id="ProtNLM"/>
    </source>
</evidence>
<feature type="region of interest" description="Disordered" evidence="1">
    <location>
        <begin position="789"/>
        <end position="848"/>
    </location>
</feature>
<keyword evidence="2" id="KW-0732">Signal</keyword>